<dbReference type="InterPro" id="IPR002173">
    <property type="entry name" value="Carboh/pur_kinase_PfkB_CS"/>
</dbReference>
<protein>
    <submittedName>
        <fullName evidence="4">Sugar/nucleoside kinase (Ribokinase family)</fullName>
    </submittedName>
</protein>
<keyword evidence="5" id="KW-1185">Reference proteome</keyword>
<feature type="domain" description="Carbohydrate kinase PfkB" evidence="3">
    <location>
        <begin position="5"/>
        <end position="291"/>
    </location>
</feature>
<dbReference type="PROSITE" id="PS00583">
    <property type="entry name" value="PFKB_KINASES_1"/>
    <property type="match status" value="1"/>
</dbReference>
<keyword evidence="2 4" id="KW-0418">Kinase</keyword>
<dbReference type="GO" id="GO:0016301">
    <property type="term" value="F:kinase activity"/>
    <property type="evidence" value="ECO:0007669"/>
    <property type="project" value="UniProtKB-KW"/>
</dbReference>
<keyword evidence="1" id="KW-0808">Transferase</keyword>
<gene>
    <name evidence="4" type="ORF">LY56_00084</name>
</gene>
<sequence>MDIPDCLCIGAAHWDVIGHSPAQIAPGDDVPGRIYQSAGGVALNVARALAQQGHRPALIAAIGQDGAGTALVAAIQAAGIETRCLVRSALPTDAYIGIEDANGLIAAIAASRALEALDIGCLAPLQDGRLGSDAAPWRGPVVIDSGVSPSLLEALAYAPALEGCDVRLTAASPAKAARLRVFLGRQGCCFYLNLAEAGALCATPFPDSAHAARALLGLGAARVLVTHGPHSATDADAAAVITLSPPAVPALRVTGAGDHFMGAHIAQELSGAPREIALRHALNAAAAHVSQAPHPS</sequence>
<evidence type="ECO:0000313" key="4">
    <source>
        <dbReference type="EMBL" id="PZX47937.1"/>
    </source>
</evidence>
<dbReference type="STRING" id="121821.GCA_001870675_02156"/>
<organism evidence="4 5">
    <name type="scientific">Roseinatronobacter thiooxidans</name>
    <dbReference type="NCBI Taxonomy" id="121821"/>
    <lineage>
        <taxon>Bacteria</taxon>
        <taxon>Pseudomonadati</taxon>
        <taxon>Pseudomonadota</taxon>
        <taxon>Alphaproteobacteria</taxon>
        <taxon>Rhodobacterales</taxon>
        <taxon>Paracoccaceae</taxon>
        <taxon>Roseinatronobacter</taxon>
    </lineage>
</organism>
<evidence type="ECO:0000313" key="5">
    <source>
        <dbReference type="Proteomes" id="UP000249364"/>
    </source>
</evidence>
<evidence type="ECO:0000259" key="3">
    <source>
        <dbReference type="Pfam" id="PF00294"/>
    </source>
</evidence>
<reference evidence="4 5" key="1">
    <citation type="submission" date="2018-06" db="EMBL/GenBank/DDBJ databases">
        <title>Genomic Encyclopedia of Archaeal and Bacterial Type Strains, Phase II (KMG-II): from individual species to whole genera.</title>
        <authorList>
            <person name="Goeker M."/>
        </authorList>
    </citation>
    <scope>NUCLEOTIDE SEQUENCE [LARGE SCALE GENOMIC DNA]</scope>
    <source>
        <strain evidence="4 5">DSM 13087</strain>
    </source>
</reference>
<comment type="caution">
    <text evidence="4">The sequence shown here is derived from an EMBL/GenBank/DDBJ whole genome shotgun (WGS) entry which is preliminary data.</text>
</comment>
<dbReference type="Pfam" id="PF00294">
    <property type="entry name" value="PfkB"/>
    <property type="match status" value="1"/>
</dbReference>
<accession>A0A2W7QW89</accession>
<name>A0A2W7QW89_9RHOB</name>
<dbReference type="EMBL" id="QKZQ01000001">
    <property type="protein sequence ID" value="PZX47937.1"/>
    <property type="molecule type" value="Genomic_DNA"/>
</dbReference>
<evidence type="ECO:0000256" key="2">
    <source>
        <dbReference type="ARBA" id="ARBA00022777"/>
    </source>
</evidence>
<dbReference type="SUPFAM" id="SSF53613">
    <property type="entry name" value="Ribokinase-like"/>
    <property type="match status" value="1"/>
</dbReference>
<dbReference type="AlphaFoldDB" id="A0A2W7QW89"/>
<dbReference type="InterPro" id="IPR011611">
    <property type="entry name" value="PfkB_dom"/>
</dbReference>
<evidence type="ECO:0000256" key="1">
    <source>
        <dbReference type="ARBA" id="ARBA00022679"/>
    </source>
</evidence>
<dbReference type="Gene3D" id="3.40.1190.20">
    <property type="match status" value="1"/>
</dbReference>
<dbReference type="PANTHER" id="PTHR10584:SF166">
    <property type="entry name" value="RIBOKINASE"/>
    <property type="match status" value="1"/>
</dbReference>
<proteinExistence type="predicted"/>
<dbReference type="Proteomes" id="UP000249364">
    <property type="component" value="Unassembled WGS sequence"/>
</dbReference>
<dbReference type="PANTHER" id="PTHR10584">
    <property type="entry name" value="SUGAR KINASE"/>
    <property type="match status" value="1"/>
</dbReference>
<dbReference type="InterPro" id="IPR029056">
    <property type="entry name" value="Ribokinase-like"/>
</dbReference>